<dbReference type="AlphaFoldDB" id="A0A9W6ES96"/>
<keyword evidence="2" id="KW-0812">Transmembrane</keyword>
<feature type="transmembrane region" description="Helical" evidence="2">
    <location>
        <begin position="109"/>
        <end position="130"/>
    </location>
</feature>
<comment type="caution">
    <text evidence="4">The sequence shown here is derived from an EMBL/GenBank/DDBJ whole genome shotgun (WGS) entry which is preliminary data.</text>
</comment>
<keyword evidence="1" id="KW-0238">DNA-binding</keyword>
<sequence>MNFSDKLKFLRKQNQFTQKNLADQLHVSRKTVSSWESGRNYPDIKTIVKISTIYDIPIDRLLKDNNIVNYYDDKIHKGKTHEKLQKIFFYLTSIIIFFGYIELYEPDGFHIPLIGGLVIINAIIINIFVLRQHFFQNKNTTITLLLLFTIILIFNVIFGIPKKFLDILLTNRNNDDFILGSISGRLLFILSITICTTIEIVWIYLKYQFIKNRRLKK</sequence>
<accession>A0A9W6ES96</accession>
<dbReference type="SMART" id="SM00530">
    <property type="entry name" value="HTH_XRE"/>
    <property type="match status" value="1"/>
</dbReference>
<dbReference type="Pfam" id="PF01381">
    <property type="entry name" value="HTH_3"/>
    <property type="match status" value="1"/>
</dbReference>
<dbReference type="InterPro" id="IPR010982">
    <property type="entry name" value="Lambda_DNA-bd_dom_sf"/>
</dbReference>
<dbReference type="GO" id="GO:0003677">
    <property type="term" value="F:DNA binding"/>
    <property type="evidence" value="ECO:0007669"/>
    <property type="project" value="UniProtKB-KW"/>
</dbReference>
<feature type="domain" description="HTH cro/C1-type" evidence="3">
    <location>
        <begin position="7"/>
        <end position="61"/>
    </location>
</feature>
<dbReference type="PANTHER" id="PTHR46558:SF4">
    <property type="entry name" value="DNA-BIDING PHAGE PROTEIN"/>
    <property type="match status" value="1"/>
</dbReference>
<evidence type="ECO:0000313" key="5">
    <source>
        <dbReference type="Proteomes" id="UP001144204"/>
    </source>
</evidence>
<dbReference type="InterPro" id="IPR001387">
    <property type="entry name" value="Cro/C1-type_HTH"/>
</dbReference>
<keyword evidence="5" id="KW-1185">Reference proteome</keyword>
<evidence type="ECO:0000256" key="2">
    <source>
        <dbReference type="SAM" id="Phobius"/>
    </source>
</evidence>
<dbReference type="EMBL" id="BRPL01000002">
    <property type="protein sequence ID" value="GLB46133.1"/>
    <property type="molecule type" value="Genomic_DNA"/>
</dbReference>
<keyword evidence="2" id="KW-1133">Transmembrane helix</keyword>
<gene>
    <name evidence="4" type="ORF">WR164_01120</name>
</gene>
<reference evidence="4" key="2">
    <citation type="journal article" date="2023" name="PLoS ONE">
        <title>Philodulcilactobacillus myokoensis gen. nov., sp. nov., a fructophilic, acidophilic, and agar-phobic lactic acid bacterium isolated from fermented vegetable extracts.</title>
        <authorList>
            <person name="Kouya T."/>
            <person name="Ishiyama Y."/>
            <person name="Ohashi S."/>
            <person name="Kumakubo R."/>
            <person name="Yamazaki T."/>
            <person name="Otaki T."/>
        </authorList>
    </citation>
    <scope>NUCLEOTIDE SEQUENCE</scope>
    <source>
        <strain evidence="4">WR16-4</strain>
    </source>
</reference>
<dbReference type="Gene3D" id="1.10.260.40">
    <property type="entry name" value="lambda repressor-like DNA-binding domains"/>
    <property type="match status" value="1"/>
</dbReference>
<dbReference type="PANTHER" id="PTHR46558">
    <property type="entry name" value="TRACRIPTIONAL REGULATORY PROTEIN-RELATED-RELATED"/>
    <property type="match status" value="1"/>
</dbReference>
<dbReference type="SUPFAM" id="SSF47413">
    <property type="entry name" value="lambda repressor-like DNA-binding domains"/>
    <property type="match status" value="1"/>
</dbReference>
<feature type="transmembrane region" description="Helical" evidence="2">
    <location>
        <begin position="182"/>
        <end position="205"/>
    </location>
</feature>
<protein>
    <submittedName>
        <fullName evidence="4">Transcriptional regulator</fullName>
    </submittedName>
</protein>
<organism evidence="4 5">
    <name type="scientific">Philodulcilactobacillus myokoensis</name>
    <dbReference type="NCBI Taxonomy" id="2929573"/>
    <lineage>
        <taxon>Bacteria</taxon>
        <taxon>Bacillati</taxon>
        <taxon>Bacillota</taxon>
        <taxon>Bacilli</taxon>
        <taxon>Lactobacillales</taxon>
        <taxon>Lactobacillaceae</taxon>
        <taxon>Philodulcilactobacillus</taxon>
    </lineage>
</organism>
<dbReference type="RefSeq" id="WP_286135592.1">
    <property type="nucleotide sequence ID" value="NZ_BRPL01000002.1"/>
</dbReference>
<keyword evidence="2" id="KW-0472">Membrane</keyword>
<feature type="transmembrane region" description="Helical" evidence="2">
    <location>
        <begin position="87"/>
        <end position="103"/>
    </location>
</feature>
<proteinExistence type="predicted"/>
<name>A0A9W6ES96_9LACO</name>
<reference evidence="4" key="1">
    <citation type="submission" date="2022-07" db="EMBL/GenBank/DDBJ databases">
        <authorList>
            <person name="Kouya T."/>
            <person name="Ishiyama Y."/>
        </authorList>
    </citation>
    <scope>NUCLEOTIDE SEQUENCE</scope>
    <source>
        <strain evidence="4">WR16-4</strain>
    </source>
</reference>
<evidence type="ECO:0000259" key="3">
    <source>
        <dbReference type="PROSITE" id="PS50943"/>
    </source>
</evidence>
<dbReference type="CDD" id="cd00093">
    <property type="entry name" value="HTH_XRE"/>
    <property type="match status" value="1"/>
</dbReference>
<evidence type="ECO:0000313" key="4">
    <source>
        <dbReference type="EMBL" id="GLB46133.1"/>
    </source>
</evidence>
<dbReference type="PROSITE" id="PS50943">
    <property type="entry name" value="HTH_CROC1"/>
    <property type="match status" value="1"/>
</dbReference>
<feature type="transmembrane region" description="Helical" evidence="2">
    <location>
        <begin position="142"/>
        <end position="162"/>
    </location>
</feature>
<evidence type="ECO:0000256" key="1">
    <source>
        <dbReference type="ARBA" id="ARBA00023125"/>
    </source>
</evidence>
<dbReference type="Proteomes" id="UP001144204">
    <property type="component" value="Unassembled WGS sequence"/>
</dbReference>